<comment type="caution">
    <text evidence="1">The sequence shown here is derived from an EMBL/GenBank/DDBJ whole genome shotgun (WGS) entry which is preliminary data.</text>
</comment>
<organism evidence="1 2">
    <name type="scientific">Legionella shakespearei DSM 23087</name>
    <dbReference type="NCBI Taxonomy" id="1122169"/>
    <lineage>
        <taxon>Bacteria</taxon>
        <taxon>Pseudomonadati</taxon>
        <taxon>Pseudomonadota</taxon>
        <taxon>Gammaproteobacteria</taxon>
        <taxon>Legionellales</taxon>
        <taxon>Legionellaceae</taxon>
        <taxon>Legionella</taxon>
    </lineage>
</organism>
<dbReference type="InterPro" id="IPR009923">
    <property type="entry name" value="Dodecin"/>
</dbReference>
<dbReference type="STRING" id="1122169.Lsha_1164"/>
<dbReference type="InterPro" id="IPR036694">
    <property type="entry name" value="Dodecin-like_sf"/>
</dbReference>
<dbReference type="OrthoDB" id="5639128at2"/>
<dbReference type="AlphaFoldDB" id="A0A0W0Z002"/>
<keyword evidence="2" id="KW-1185">Reference proteome</keyword>
<proteinExistence type="predicted"/>
<dbReference type="RefSeq" id="WP_018577924.1">
    <property type="nucleotide sequence ID" value="NZ_KB892415.1"/>
</dbReference>
<accession>A0A0W0Z002</accession>
<dbReference type="Pfam" id="PF07311">
    <property type="entry name" value="Dodecin"/>
    <property type="match status" value="1"/>
</dbReference>
<dbReference type="SUPFAM" id="SSF89807">
    <property type="entry name" value="Dodecin-like"/>
    <property type="match status" value="1"/>
</dbReference>
<dbReference type="eggNOG" id="ENOG5030QC6">
    <property type="taxonomic scope" value="Bacteria"/>
</dbReference>
<evidence type="ECO:0000313" key="2">
    <source>
        <dbReference type="Proteomes" id="UP000054600"/>
    </source>
</evidence>
<dbReference type="Gene3D" id="3.30.1660.10">
    <property type="entry name" value="Flavin-binding protein dodecin"/>
    <property type="match status" value="1"/>
</dbReference>
<gene>
    <name evidence="1" type="ORF">Lsha_1164</name>
</gene>
<dbReference type="PATRIC" id="fig|1122169.6.peg.1342"/>
<protein>
    <recommendedName>
        <fullName evidence="3">Dodecin</fullName>
    </recommendedName>
</protein>
<evidence type="ECO:0008006" key="3">
    <source>
        <dbReference type="Google" id="ProtNLM"/>
    </source>
</evidence>
<evidence type="ECO:0000313" key="1">
    <source>
        <dbReference type="EMBL" id="KTD62464.1"/>
    </source>
</evidence>
<dbReference type="Proteomes" id="UP000054600">
    <property type="component" value="Unassembled WGS sequence"/>
</dbReference>
<reference evidence="1 2" key="1">
    <citation type="submission" date="2015-11" db="EMBL/GenBank/DDBJ databases">
        <title>Genomic analysis of 38 Legionella species identifies large and diverse effector repertoires.</title>
        <authorList>
            <person name="Burstein D."/>
            <person name="Amaro F."/>
            <person name="Zusman T."/>
            <person name="Lifshitz Z."/>
            <person name="Cohen O."/>
            <person name="Gilbert J.A."/>
            <person name="Pupko T."/>
            <person name="Shuman H.A."/>
            <person name="Segal G."/>
        </authorList>
    </citation>
    <scope>NUCLEOTIDE SEQUENCE [LARGE SCALE GENOMIC DNA]</scope>
    <source>
        <strain evidence="1 2">ATCC 49655</strain>
    </source>
</reference>
<sequence>MKSSENFTGFSEEGIDDAVQNALENAGNPTDFEVIETIGTHNNTDNRHYKVVLKTLETADIS</sequence>
<dbReference type="EMBL" id="LNYW01000033">
    <property type="protein sequence ID" value="KTD62464.1"/>
    <property type="molecule type" value="Genomic_DNA"/>
</dbReference>
<dbReference type="InterPro" id="IPR025543">
    <property type="entry name" value="Dodecin-like"/>
</dbReference>
<name>A0A0W0Z002_9GAMM</name>